<dbReference type="EMBL" id="JBGMEK010000039">
    <property type="protein sequence ID" value="MFA0812365.1"/>
    <property type="molecule type" value="Genomic_DNA"/>
</dbReference>
<dbReference type="InterPro" id="IPR011701">
    <property type="entry name" value="MFS"/>
</dbReference>
<sequence length="418" mass="45329">MQFFPRLPSPIRQYLLITGNYWSFTLTDGALRMLVLMHFHTLGYTPMEIAGLFLFYEFFGVITNLLGGWLGARLGLNRTMNAGLALQIIALVMLLLPLSLTVPWVMGAQALSGIAKDLNKMSAKSAIKLLLPAHAQGTLYRWVALLTGSKNALKGLGFFLGGILLALLEFRGAILLMATALAVIWLLSSMFLRQDLGKAKTKSHFRDIFSKSRAVNVLAAARLFLFASRDVWFVIALPIFLASQFGWDYWQVGAFLAIWVIGYGVVQALAPKITASISAAIPDGRTALFWATSLALIPALIAVALQSGISPLLATLMGLLVFAVVFAINSSIHSYLIVFYAREDGASMDVGFYYMANAMGRLLGTLLSGWVYQAAGMAACLLISSIFLFATALISLALPKQVAGSSPEINTVNAKFPK</sequence>
<dbReference type="NCBIfam" id="NF033734">
    <property type="entry name" value="MFS_ArsJ"/>
    <property type="match status" value="1"/>
</dbReference>
<dbReference type="PANTHER" id="PTHR23547:SF1">
    <property type="entry name" value="MAJOR FACILITATOR SUPERFAMILY MFS_1"/>
    <property type="match status" value="1"/>
</dbReference>
<keyword evidence="1 4" id="KW-0812">Transmembrane</keyword>
<evidence type="ECO:0000313" key="5">
    <source>
        <dbReference type="EMBL" id="MFA0812365.1"/>
    </source>
</evidence>
<dbReference type="InterPro" id="IPR036259">
    <property type="entry name" value="MFS_trans_sf"/>
</dbReference>
<evidence type="ECO:0000256" key="2">
    <source>
        <dbReference type="ARBA" id="ARBA00022989"/>
    </source>
</evidence>
<dbReference type="RefSeq" id="WP_371840030.1">
    <property type="nucleotide sequence ID" value="NZ_JBGMEK010000039.1"/>
</dbReference>
<keyword evidence="6" id="KW-1185">Reference proteome</keyword>
<feature type="transmembrane region" description="Helical" evidence="4">
    <location>
        <begin position="312"/>
        <end position="340"/>
    </location>
</feature>
<keyword evidence="3 4" id="KW-0472">Membrane</keyword>
<dbReference type="Pfam" id="PF07690">
    <property type="entry name" value="MFS_1"/>
    <property type="match status" value="1"/>
</dbReference>
<reference evidence="5 6" key="1">
    <citation type="submission" date="2024-08" db="EMBL/GenBank/DDBJ databases">
        <authorList>
            <person name="Ishaq N."/>
        </authorList>
    </citation>
    <scope>NUCLEOTIDE SEQUENCE [LARGE SCALE GENOMIC DNA]</scope>
    <source>
        <strain evidence="5 6">DSM 18651</strain>
    </source>
</reference>
<dbReference type="InterPro" id="IPR047769">
    <property type="entry name" value="MFS_ArsJ"/>
</dbReference>
<protein>
    <submittedName>
        <fullName evidence="5">Organoarsenical effux MFS transporter ArsJ</fullName>
    </submittedName>
</protein>
<name>A0ABV4P3T3_9GAMM</name>
<evidence type="ECO:0000256" key="1">
    <source>
        <dbReference type="ARBA" id="ARBA00022692"/>
    </source>
</evidence>
<feature type="transmembrane region" description="Helical" evidence="4">
    <location>
        <begin position="352"/>
        <end position="370"/>
    </location>
</feature>
<feature type="transmembrane region" description="Helical" evidence="4">
    <location>
        <begin position="376"/>
        <end position="398"/>
    </location>
</feature>
<feature type="transmembrane region" description="Helical" evidence="4">
    <location>
        <begin position="214"/>
        <end position="241"/>
    </location>
</feature>
<organism evidence="5 6">
    <name type="scientific">Microbulbifer epialgicus</name>
    <dbReference type="NCBI Taxonomy" id="393907"/>
    <lineage>
        <taxon>Bacteria</taxon>
        <taxon>Pseudomonadati</taxon>
        <taxon>Pseudomonadota</taxon>
        <taxon>Gammaproteobacteria</taxon>
        <taxon>Cellvibrionales</taxon>
        <taxon>Microbulbiferaceae</taxon>
        <taxon>Microbulbifer</taxon>
    </lineage>
</organism>
<feature type="transmembrane region" description="Helical" evidence="4">
    <location>
        <begin position="174"/>
        <end position="193"/>
    </location>
</feature>
<feature type="transmembrane region" description="Helical" evidence="4">
    <location>
        <begin position="287"/>
        <end position="306"/>
    </location>
</feature>
<evidence type="ECO:0000256" key="3">
    <source>
        <dbReference type="ARBA" id="ARBA00023136"/>
    </source>
</evidence>
<accession>A0ABV4P3T3</accession>
<dbReference type="Gene3D" id="1.20.1250.20">
    <property type="entry name" value="MFS general substrate transporter like domains"/>
    <property type="match status" value="2"/>
</dbReference>
<dbReference type="PANTHER" id="PTHR23547">
    <property type="entry name" value="MAJOR FACILITATOR SUPERFAMILY DOMAIN, GENERAL SUBSTRATE TRANSPORTER"/>
    <property type="match status" value="1"/>
</dbReference>
<proteinExistence type="predicted"/>
<keyword evidence="2 4" id="KW-1133">Transmembrane helix</keyword>
<feature type="transmembrane region" description="Helical" evidence="4">
    <location>
        <begin position="247"/>
        <end position="266"/>
    </location>
</feature>
<dbReference type="SUPFAM" id="SSF103473">
    <property type="entry name" value="MFS general substrate transporter"/>
    <property type="match status" value="1"/>
</dbReference>
<gene>
    <name evidence="5" type="primary">arsJ</name>
    <name evidence="5" type="ORF">ACCI49_15740</name>
</gene>
<evidence type="ECO:0000256" key="4">
    <source>
        <dbReference type="SAM" id="Phobius"/>
    </source>
</evidence>
<feature type="transmembrane region" description="Helical" evidence="4">
    <location>
        <begin position="53"/>
        <end position="72"/>
    </location>
</feature>
<evidence type="ECO:0000313" key="6">
    <source>
        <dbReference type="Proteomes" id="UP001569428"/>
    </source>
</evidence>
<dbReference type="Proteomes" id="UP001569428">
    <property type="component" value="Unassembled WGS sequence"/>
</dbReference>
<feature type="transmembrane region" description="Helical" evidence="4">
    <location>
        <begin position="84"/>
        <end position="106"/>
    </location>
</feature>
<comment type="caution">
    <text evidence="5">The sequence shown here is derived from an EMBL/GenBank/DDBJ whole genome shotgun (WGS) entry which is preliminary data.</text>
</comment>
<feature type="transmembrane region" description="Helical" evidence="4">
    <location>
        <begin position="21"/>
        <end position="41"/>
    </location>
</feature>